<keyword evidence="2" id="KW-1185">Reference proteome</keyword>
<dbReference type="Proteomes" id="UP000799754">
    <property type="component" value="Unassembled WGS sequence"/>
</dbReference>
<dbReference type="EMBL" id="MU006750">
    <property type="protein sequence ID" value="KAF2621845.1"/>
    <property type="molecule type" value="Genomic_DNA"/>
</dbReference>
<comment type="caution">
    <text evidence="1">The sequence shown here is derived from an EMBL/GenBank/DDBJ whole genome shotgun (WGS) entry which is preliminary data.</text>
</comment>
<sequence length="1075" mass="118217">MPHADIPGPPGRRFFGNLRDIDPDNTMDSLCRLTEIYGPIWKFHLGTEERIVIGSQKLMDEVCDEARFVKVVAAVLKQARNGVQDGLGTAHGPEERNWGIAHRILAPHFGPLAIANMFGDMQDIATQLVLKWARHGPEHNIQVTEDFTRLTLDAIALCAMDYRFNSYYREAMHPFIDALASFLETNAGRAKRSAVMQPLCVFENHRYWGNIEQLRRTGHAVINARKQHPSDKKDLLNAMLHGVDPHTSERMTDDSVVNNMITFLFAGHETTSGLLSFTFYYLLSNPATYVKAQQEVDDAIGRDRITSSHLARLPYLSAVLRESLRLSPTVPAIALAAKEDTTLSGKYKVRANAPIIALFAAVHRDPLVYGSDADEFRPDRMLDIEFEQRNKEFPNCWKPFGNGMRGCIGRSFAWQQALVVAAMLLQSFDLSMSDPSYRLQVKQALTIKPEGFHMRAQLRSHVALPKLERALSSTTIASNPAALSPIVLGANESSKPAIDVYYGSNKGTCEELASQLASHAADRGFAIGIVGKLNSAKSLSQTNPAVVITASYNGQPADDAAEFVAWVRALRDNELAKVAFAVFGCGHGDWVRTFLEVPKYLDGVLEERGGTRLVALGTTDTAQGKVLTDFAAWEEEALWPALRKKYGIKDASTAHESTSALQVKICVPEATALRCGLRQARVFASETLSDTELSVKKHLEIALPAGMAYRTGDCLAILPQNPRDVVNRALKQFGLSGDSILTIDSTTATTLPLRTPIRAAEVFRAYVELEQPASKSDILVMSSATRDETLSAELSRLAGKAHYEEIVVKHLSVLDLLERFPAVNVSPGAFLSMQPPMNLRRYCISSSPLWNSCRATVTCCVTDRLAIHGQQRASGLASAYLSSLAAGDEVFVSVKECADKFLLPEAADDVPLILIAAGTGIAPFRSFVQERAAQLATGRVLAAALLFYGCRSHADDLYADSLERWQQLGAVSIHRAYSRMPEQSQGCRYVQDRVYQDRTEVIKLLTTGARVAVCVPECAVAGVRKTLIDMTAETQRAVAEGKSKGTETDIAELHLETAWHVWKSSSEIERDASEQ</sequence>
<gene>
    <name evidence="1" type="ORF">BU25DRAFT_482018</name>
</gene>
<name>A0ACB6RIS6_9PLEO</name>
<protein>
    <submittedName>
        <fullName evidence="1">NADPH-cytochrome P450 reductase-like protein</fullName>
    </submittedName>
</protein>
<organism evidence="1 2">
    <name type="scientific">Macroventuria anomochaeta</name>
    <dbReference type="NCBI Taxonomy" id="301207"/>
    <lineage>
        <taxon>Eukaryota</taxon>
        <taxon>Fungi</taxon>
        <taxon>Dikarya</taxon>
        <taxon>Ascomycota</taxon>
        <taxon>Pezizomycotina</taxon>
        <taxon>Dothideomycetes</taxon>
        <taxon>Pleosporomycetidae</taxon>
        <taxon>Pleosporales</taxon>
        <taxon>Pleosporineae</taxon>
        <taxon>Didymellaceae</taxon>
        <taxon>Macroventuria</taxon>
    </lineage>
</organism>
<evidence type="ECO:0000313" key="2">
    <source>
        <dbReference type="Proteomes" id="UP000799754"/>
    </source>
</evidence>
<accession>A0ACB6RIS6</accession>
<proteinExistence type="predicted"/>
<reference evidence="1" key="1">
    <citation type="journal article" date="2020" name="Stud. Mycol.">
        <title>101 Dothideomycetes genomes: a test case for predicting lifestyles and emergence of pathogens.</title>
        <authorList>
            <person name="Haridas S."/>
            <person name="Albert R."/>
            <person name="Binder M."/>
            <person name="Bloem J."/>
            <person name="Labutti K."/>
            <person name="Salamov A."/>
            <person name="Andreopoulos B."/>
            <person name="Baker S."/>
            <person name="Barry K."/>
            <person name="Bills G."/>
            <person name="Bluhm B."/>
            <person name="Cannon C."/>
            <person name="Castanera R."/>
            <person name="Culley D."/>
            <person name="Daum C."/>
            <person name="Ezra D."/>
            <person name="Gonzalez J."/>
            <person name="Henrissat B."/>
            <person name="Kuo A."/>
            <person name="Liang C."/>
            <person name="Lipzen A."/>
            <person name="Lutzoni F."/>
            <person name="Magnuson J."/>
            <person name="Mondo S."/>
            <person name="Nolan M."/>
            <person name="Ohm R."/>
            <person name="Pangilinan J."/>
            <person name="Park H.-J."/>
            <person name="Ramirez L."/>
            <person name="Alfaro M."/>
            <person name="Sun H."/>
            <person name="Tritt A."/>
            <person name="Yoshinaga Y."/>
            <person name="Zwiers L.-H."/>
            <person name="Turgeon B."/>
            <person name="Goodwin S."/>
            <person name="Spatafora J."/>
            <person name="Crous P."/>
            <person name="Grigoriev I."/>
        </authorList>
    </citation>
    <scope>NUCLEOTIDE SEQUENCE</scope>
    <source>
        <strain evidence="1">CBS 525.71</strain>
    </source>
</reference>
<evidence type="ECO:0000313" key="1">
    <source>
        <dbReference type="EMBL" id="KAF2621845.1"/>
    </source>
</evidence>